<accession>A0A194W9R3</accession>
<evidence type="ECO:0000256" key="4">
    <source>
        <dbReference type="ARBA" id="ARBA00022448"/>
    </source>
</evidence>
<feature type="domain" description="Major facilitator superfamily (MFS) profile" evidence="11">
    <location>
        <begin position="441"/>
        <end position="918"/>
    </location>
</feature>
<feature type="transmembrane region" description="Helical" evidence="10">
    <location>
        <begin position="535"/>
        <end position="554"/>
    </location>
</feature>
<evidence type="ECO:0000256" key="7">
    <source>
        <dbReference type="ARBA" id="ARBA00022989"/>
    </source>
</evidence>
<keyword evidence="7 10" id="KW-1133">Transmembrane helix</keyword>
<keyword evidence="6" id="KW-0521">NADP</keyword>
<evidence type="ECO:0000256" key="8">
    <source>
        <dbReference type="ARBA" id="ARBA00023002"/>
    </source>
</evidence>
<sequence>MTPFLADLHHPSAHHSLTNPPLHLVTLHQPHQHTYHNTALLGHQFYTEEEKSIDKMASIKASNILIFGATGFIGTFISEKIITAQPAFSHITIFTSANTVNSKPELLDGWKKAGNVTVVTGDADSEADVRAAYKDHKIDTVICAFGRGAIAKQINLIKWADETDSVKWFFPSEYGTDIEYGPKSKDEKPHQQKLKVRKFIREDVKNLTVTYVVTGPYFESWVGRQDGLEVSPGYDVQKKEAYLVEDGEGRIGFTTMPDVGKLVVAALRHPEAAGGKALKVNSFEVTPKQVLAEYEKQMGARWKVDYIPLDKLIEGEKRLWEENNPRATVITLRRIWSEGGTLYDKTDNEAIGLKSEDMESLEVILKRLLLQGHDTYKQLINLIPVFPVTYNYTSIRTNLTNSPHQPSSPFSSTQLEGSRIMPTSGGPGQLARHVSPFLILLIFIATLGPFQFGYHLAELNAPQHAITCQDDNATPSSALGRVTSTLSTYTFGSKADCDGVPMDEPTFAAVSSVFTIGGLVGALAAGPVTSKKGRWLSMQITAVTFVLGATIEAVAPKAWTMGLGRFVSGLGSGASTVIVPLYISEVAPPAERGFFGAFTQISCNTGILVAQVLGYFLSHGKAWRWILGISGIIAAAQGVLTFLVPESPAWTATVKGDVTSGKRILQRIRGRGVKIDNEVALWEAGAAKDVTSEETGLLGPPEGGASLVPQNDDRQHIGVMQALQDPLYRPAMIVVMGVMFAQQLCGINSIVMYSVALLNGLLPLSSIVLTILVSAVNLIMTTACSPLPDKWGRKTCLLVSIVGQGISSLILAISILTGLKIMSALAVAFFVAFFAVGLGPVPFILASELVGQEAVGATQSWCLATNYTATFLVAQFFPIVNTALNNWLGGRGGWVYFIFAGFAALFALFIAARVPETKGKKDADEVWGRARRLD</sequence>
<dbReference type="Proteomes" id="UP000078559">
    <property type="component" value="Chromosome 9"/>
</dbReference>
<feature type="transmembrane region" description="Helical" evidence="10">
    <location>
        <begin position="507"/>
        <end position="528"/>
    </location>
</feature>
<dbReference type="InterPro" id="IPR005828">
    <property type="entry name" value="MFS_sugar_transport-like"/>
</dbReference>
<keyword evidence="9 10" id="KW-0472">Membrane</keyword>
<evidence type="ECO:0000256" key="9">
    <source>
        <dbReference type="ARBA" id="ARBA00023136"/>
    </source>
</evidence>
<dbReference type="SUPFAM" id="SSF103473">
    <property type="entry name" value="MFS general substrate transporter"/>
    <property type="match status" value="1"/>
</dbReference>
<feature type="transmembrane region" description="Helical" evidence="10">
    <location>
        <begin position="437"/>
        <end position="457"/>
    </location>
</feature>
<dbReference type="CDD" id="cd05259">
    <property type="entry name" value="PCBER_SDR_a"/>
    <property type="match status" value="1"/>
</dbReference>
<feature type="transmembrane region" description="Helical" evidence="10">
    <location>
        <begin position="731"/>
        <end position="755"/>
    </location>
</feature>
<gene>
    <name evidence="12" type="ORF">VM1G_08663</name>
</gene>
<dbReference type="InterPro" id="IPR005829">
    <property type="entry name" value="Sugar_transporter_CS"/>
</dbReference>
<dbReference type="AlphaFoldDB" id="A0A194W9R3"/>
<evidence type="ECO:0000313" key="12">
    <source>
        <dbReference type="EMBL" id="KUI72813.1"/>
    </source>
</evidence>
<feature type="transmembrane region" description="Helical" evidence="10">
    <location>
        <begin position="867"/>
        <end position="888"/>
    </location>
</feature>
<dbReference type="InterPro" id="IPR003663">
    <property type="entry name" value="Sugar/inositol_transpt"/>
</dbReference>
<dbReference type="Gene3D" id="3.90.25.10">
    <property type="entry name" value="UDP-galactose 4-epimerase, domain 1"/>
    <property type="match status" value="1"/>
</dbReference>
<organism evidence="12 13">
    <name type="scientific">Cytospora mali</name>
    <name type="common">Apple Valsa canker fungus</name>
    <name type="synonym">Valsa mali</name>
    <dbReference type="NCBI Taxonomy" id="578113"/>
    <lineage>
        <taxon>Eukaryota</taxon>
        <taxon>Fungi</taxon>
        <taxon>Dikarya</taxon>
        <taxon>Ascomycota</taxon>
        <taxon>Pezizomycotina</taxon>
        <taxon>Sordariomycetes</taxon>
        <taxon>Sordariomycetidae</taxon>
        <taxon>Diaporthales</taxon>
        <taxon>Cytosporaceae</taxon>
        <taxon>Cytospora</taxon>
    </lineage>
</organism>
<dbReference type="InterPro" id="IPR045263">
    <property type="entry name" value="GLUT"/>
</dbReference>
<dbReference type="GO" id="GO:0042981">
    <property type="term" value="P:regulation of apoptotic process"/>
    <property type="evidence" value="ECO:0007669"/>
    <property type="project" value="InterPro"/>
</dbReference>
<proteinExistence type="inferred from homology"/>
<evidence type="ECO:0000256" key="5">
    <source>
        <dbReference type="ARBA" id="ARBA00022692"/>
    </source>
</evidence>
<comment type="subcellular location">
    <subcellularLocation>
        <location evidence="1">Membrane</location>
        <topology evidence="1">Multi-pass membrane protein</topology>
    </subcellularLocation>
</comment>
<dbReference type="PANTHER" id="PTHR23503">
    <property type="entry name" value="SOLUTE CARRIER FAMILY 2"/>
    <property type="match status" value="1"/>
</dbReference>
<keyword evidence="5 10" id="KW-0812">Transmembrane</keyword>
<dbReference type="EMBL" id="CM003106">
    <property type="protein sequence ID" value="KUI72813.1"/>
    <property type="molecule type" value="Genomic_DNA"/>
</dbReference>
<dbReference type="GO" id="GO:0015149">
    <property type="term" value="F:hexose transmembrane transporter activity"/>
    <property type="evidence" value="ECO:0007669"/>
    <property type="project" value="TreeGrafter"/>
</dbReference>
<feature type="transmembrane region" description="Helical" evidence="10">
    <location>
        <begin position="761"/>
        <end position="784"/>
    </location>
</feature>
<dbReference type="PROSITE" id="PS01258">
    <property type="entry name" value="BH2"/>
    <property type="match status" value="1"/>
</dbReference>
<comment type="similarity">
    <text evidence="2">Belongs to the Bcl-2 family.</text>
</comment>
<feature type="transmembrane region" description="Helical" evidence="10">
    <location>
        <begin position="623"/>
        <end position="644"/>
    </location>
</feature>
<evidence type="ECO:0000256" key="10">
    <source>
        <dbReference type="SAM" id="Phobius"/>
    </source>
</evidence>
<dbReference type="PRINTS" id="PR00171">
    <property type="entry name" value="SUGRTRNSPORT"/>
</dbReference>
<reference evidence="12" key="1">
    <citation type="submission" date="2014-12" db="EMBL/GenBank/DDBJ databases">
        <title>Genome Sequence of Valsa Canker Pathogens Uncovers a Specific Adaption of Colonization on Woody Bark.</title>
        <authorList>
            <person name="Yin Z."/>
            <person name="Liu H."/>
            <person name="Gao X."/>
            <person name="Li Z."/>
            <person name="Song N."/>
            <person name="Ke X."/>
            <person name="Dai Q."/>
            <person name="Wu Y."/>
            <person name="Sun Y."/>
            <person name="Xu J.-R."/>
            <person name="Kang Z.K."/>
            <person name="Wang L."/>
            <person name="Huang L."/>
        </authorList>
    </citation>
    <scope>NUCLEOTIDE SEQUENCE [LARGE SCALE GENOMIC DNA]</scope>
    <source>
        <strain evidence="12">03-8</strain>
    </source>
</reference>
<evidence type="ECO:0000313" key="13">
    <source>
        <dbReference type="Proteomes" id="UP000078559"/>
    </source>
</evidence>
<feature type="transmembrane region" description="Helical" evidence="10">
    <location>
        <begin position="566"/>
        <end position="583"/>
    </location>
</feature>
<name>A0A194W9R3_CYTMA</name>
<dbReference type="InterPro" id="IPR045312">
    <property type="entry name" value="PCBER-like"/>
</dbReference>
<evidence type="ECO:0000256" key="2">
    <source>
        <dbReference type="ARBA" id="ARBA00009458"/>
    </source>
</evidence>
<dbReference type="GO" id="GO:0016491">
    <property type="term" value="F:oxidoreductase activity"/>
    <property type="evidence" value="ECO:0007669"/>
    <property type="project" value="UniProtKB-KW"/>
</dbReference>
<evidence type="ECO:0000256" key="6">
    <source>
        <dbReference type="ARBA" id="ARBA00022857"/>
    </source>
</evidence>
<evidence type="ECO:0000256" key="3">
    <source>
        <dbReference type="ARBA" id="ARBA00010992"/>
    </source>
</evidence>
<dbReference type="GO" id="GO:0016020">
    <property type="term" value="C:membrane"/>
    <property type="evidence" value="ECO:0007669"/>
    <property type="project" value="UniProtKB-SubCell"/>
</dbReference>
<evidence type="ECO:0000259" key="11">
    <source>
        <dbReference type="PROSITE" id="PS50850"/>
    </source>
</evidence>
<evidence type="ECO:0000256" key="1">
    <source>
        <dbReference type="ARBA" id="ARBA00004141"/>
    </source>
</evidence>
<dbReference type="PANTHER" id="PTHR23503:SF8">
    <property type="entry name" value="FACILITATED GLUCOSE TRANSPORTER PROTEIN 1"/>
    <property type="match status" value="1"/>
</dbReference>
<dbReference type="InterPro" id="IPR020726">
    <property type="entry name" value="Bcl2_BH2_motif_CS"/>
</dbReference>
<feature type="transmembrane region" description="Helical" evidence="10">
    <location>
        <begin position="821"/>
        <end position="846"/>
    </location>
</feature>
<protein>
    <recommendedName>
        <fullName evidence="11">Major facilitator superfamily (MFS) profile domain-containing protein</fullName>
    </recommendedName>
</protein>
<dbReference type="InterPro" id="IPR036259">
    <property type="entry name" value="MFS_trans_sf"/>
</dbReference>
<keyword evidence="13" id="KW-1185">Reference proteome</keyword>
<feature type="transmembrane region" description="Helical" evidence="10">
    <location>
        <begin position="894"/>
        <end position="912"/>
    </location>
</feature>
<dbReference type="OrthoDB" id="4540492at2759"/>
<dbReference type="SMR" id="A0A194W9R3"/>
<feature type="transmembrane region" description="Helical" evidence="10">
    <location>
        <begin position="595"/>
        <end position="617"/>
    </location>
</feature>
<dbReference type="Gene3D" id="1.20.1250.20">
    <property type="entry name" value="MFS general substrate transporter like domains"/>
    <property type="match status" value="1"/>
</dbReference>
<keyword evidence="4" id="KW-0813">Transport</keyword>
<dbReference type="SUPFAM" id="SSF51735">
    <property type="entry name" value="NAD(P)-binding Rossmann-fold domains"/>
    <property type="match status" value="1"/>
</dbReference>
<dbReference type="PROSITE" id="PS50850">
    <property type="entry name" value="MFS"/>
    <property type="match status" value="1"/>
</dbReference>
<dbReference type="InterPro" id="IPR008030">
    <property type="entry name" value="NmrA-like"/>
</dbReference>
<dbReference type="Gene3D" id="3.40.50.720">
    <property type="entry name" value="NAD(P)-binding Rossmann-like Domain"/>
    <property type="match status" value="1"/>
</dbReference>
<dbReference type="Pfam" id="PF05368">
    <property type="entry name" value="NmrA"/>
    <property type="match status" value="1"/>
</dbReference>
<dbReference type="InterPro" id="IPR036291">
    <property type="entry name" value="NAD(P)-bd_dom_sf"/>
</dbReference>
<dbReference type="Pfam" id="PF00083">
    <property type="entry name" value="Sugar_tr"/>
    <property type="match status" value="1"/>
</dbReference>
<dbReference type="InterPro" id="IPR020846">
    <property type="entry name" value="MFS_dom"/>
</dbReference>
<dbReference type="PROSITE" id="PS00217">
    <property type="entry name" value="SUGAR_TRANSPORT_2"/>
    <property type="match status" value="1"/>
</dbReference>
<keyword evidence="8" id="KW-0560">Oxidoreductase</keyword>
<comment type="similarity">
    <text evidence="3">Belongs to the major facilitator superfamily. Sugar transporter (TC 2.A.1.1) family.</text>
</comment>
<feature type="transmembrane region" description="Helical" evidence="10">
    <location>
        <begin position="796"/>
        <end position="815"/>
    </location>
</feature>